<gene>
    <name evidence="1" type="ORF">J2793_006216</name>
</gene>
<evidence type="ECO:0000313" key="2">
    <source>
        <dbReference type="Proteomes" id="UP001229486"/>
    </source>
</evidence>
<evidence type="ECO:0000313" key="1">
    <source>
        <dbReference type="EMBL" id="MDP9650742.1"/>
    </source>
</evidence>
<dbReference type="AlphaFoldDB" id="A0AB73IMY8"/>
<comment type="caution">
    <text evidence="1">The sequence shown here is derived from an EMBL/GenBank/DDBJ whole genome shotgun (WGS) entry which is preliminary data.</text>
</comment>
<dbReference type="EMBL" id="JAURTK010000012">
    <property type="protein sequence ID" value="MDP9650742.1"/>
    <property type="molecule type" value="Genomic_DNA"/>
</dbReference>
<sequence>MGSKMGAVSTADQCVNDAKSKFSMLEMRALPDFVTFEAE</sequence>
<name>A0AB73IMY8_9BURK</name>
<organism evidence="1 2">
    <name type="scientific">Paraburkholderia caledonica</name>
    <dbReference type="NCBI Taxonomy" id="134536"/>
    <lineage>
        <taxon>Bacteria</taxon>
        <taxon>Pseudomonadati</taxon>
        <taxon>Pseudomonadota</taxon>
        <taxon>Betaproteobacteria</taxon>
        <taxon>Burkholderiales</taxon>
        <taxon>Burkholderiaceae</taxon>
        <taxon>Paraburkholderia</taxon>
    </lineage>
</organism>
<proteinExistence type="predicted"/>
<reference evidence="1" key="1">
    <citation type="submission" date="2023-07" db="EMBL/GenBank/DDBJ databases">
        <title>Sorghum-associated microbial communities from plants grown in Nebraska, USA.</title>
        <authorList>
            <person name="Schachtman D."/>
        </authorList>
    </citation>
    <scope>NUCLEOTIDE SEQUENCE</scope>
    <source>
        <strain evidence="1">DS1061</strain>
    </source>
</reference>
<accession>A0AB73IMY8</accession>
<dbReference type="Proteomes" id="UP001229486">
    <property type="component" value="Unassembled WGS sequence"/>
</dbReference>
<protein>
    <submittedName>
        <fullName evidence="1">Uncharacterized protein</fullName>
    </submittedName>
</protein>